<proteinExistence type="inferred from homology"/>
<evidence type="ECO:0000256" key="1">
    <source>
        <dbReference type="RuleBase" id="RU366037"/>
    </source>
</evidence>
<sequence length="111" mass="13007">MINPKEQSRVLSFFEQLKSSPTGWQKCIEVISLNSVDDQLKFFALQVIENYLKTQYPALSVEHSERLIVRGFVHHWLHQIDGKTKISTSYFLKNKIAQLFCLIFLADFPFK</sequence>
<keyword evidence="1" id="KW-0820">tRNA-binding</keyword>
<evidence type="ECO:0000313" key="4">
    <source>
        <dbReference type="WBParaSite" id="nRc.2.0.1.t44551-RA"/>
    </source>
</evidence>
<dbReference type="WBParaSite" id="nRc.2.0.1.t44551-RA">
    <property type="protein sequence ID" value="nRc.2.0.1.t44551-RA"/>
    <property type="gene ID" value="nRc.2.0.1.g44551"/>
</dbReference>
<dbReference type="OMA" id="YANSEHQ"/>
<keyword evidence="1" id="KW-0694">RNA-binding</keyword>
<comment type="subcellular location">
    <subcellularLocation>
        <location evidence="1">Nucleus</location>
    </subcellularLocation>
    <subcellularLocation>
        <location evidence="1">Cytoplasm</location>
    </subcellularLocation>
    <text evidence="1">Shuttles between the nucleus and the cytoplasm.</text>
</comment>
<dbReference type="Proteomes" id="UP000887565">
    <property type="component" value="Unplaced"/>
</dbReference>
<organism evidence="3 4">
    <name type="scientific">Romanomermis culicivorax</name>
    <name type="common">Nematode worm</name>
    <dbReference type="NCBI Taxonomy" id="13658"/>
    <lineage>
        <taxon>Eukaryota</taxon>
        <taxon>Metazoa</taxon>
        <taxon>Ecdysozoa</taxon>
        <taxon>Nematoda</taxon>
        <taxon>Enoplea</taxon>
        <taxon>Dorylaimia</taxon>
        <taxon>Mermithida</taxon>
        <taxon>Mermithoidea</taxon>
        <taxon>Mermithidae</taxon>
        <taxon>Romanomermis</taxon>
    </lineage>
</organism>
<dbReference type="SUPFAM" id="SSF48371">
    <property type="entry name" value="ARM repeat"/>
    <property type="match status" value="1"/>
</dbReference>
<dbReference type="InterPro" id="IPR016024">
    <property type="entry name" value="ARM-type_fold"/>
</dbReference>
<dbReference type="InterPro" id="IPR001494">
    <property type="entry name" value="Importin-beta_N"/>
</dbReference>
<dbReference type="GO" id="GO:0000049">
    <property type="term" value="F:tRNA binding"/>
    <property type="evidence" value="ECO:0007669"/>
    <property type="project" value="UniProtKB-UniRule"/>
</dbReference>
<dbReference type="PANTHER" id="PTHR15952:SF11">
    <property type="entry name" value="EXPORTIN-T"/>
    <property type="match status" value="1"/>
</dbReference>
<evidence type="ECO:0000313" key="3">
    <source>
        <dbReference type="Proteomes" id="UP000887565"/>
    </source>
</evidence>
<name>A0A915L246_ROMCU</name>
<dbReference type="GO" id="GO:0005643">
    <property type="term" value="C:nuclear pore"/>
    <property type="evidence" value="ECO:0007669"/>
    <property type="project" value="TreeGrafter"/>
</dbReference>
<keyword evidence="1" id="KW-0963">Cytoplasm</keyword>
<dbReference type="GO" id="GO:0031267">
    <property type="term" value="F:small GTPase binding"/>
    <property type="evidence" value="ECO:0007669"/>
    <property type="project" value="InterPro"/>
</dbReference>
<keyword evidence="1" id="KW-0813">Transport</keyword>
<comment type="similarity">
    <text evidence="1">Belongs to the exportin family.</text>
</comment>
<feature type="domain" description="Importin N-terminal" evidence="2">
    <location>
        <begin position="15"/>
        <end position="64"/>
    </location>
</feature>
<evidence type="ECO:0000259" key="2">
    <source>
        <dbReference type="Pfam" id="PF03810"/>
    </source>
</evidence>
<keyword evidence="3" id="KW-1185">Reference proteome</keyword>
<dbReference type="GO" id="GO:0071528">
    <property type="term" value="P:tRNA re-export from nucleus"/>
    <property type="evidence" value="ECO:0007669"/>
    <property type="project" value="UniProtKB-UniRule"/>
</dbReference>
<dbReference type="Pfam" id="PF03810">
    <property type="entry name" value="IBN_N"/>
    <property type="match status" value="1"/>
</dbReference>
<dbReference type="Gene3D" id="1.25.10.10">
    <property type="entry name" value="Leucine-rich Repeat Variant"/>
    <property type="match status" value="1"/>
</dbReference>
<keyword evidence="1" id="KW-0539">Nucleus</keyword>
<protein>
    <recommendedName>
        <fullName evidence="1">Exportin-T</fullName>
    </recommendedName>
    <alternativeName>
        <fullName evidence="1">Exportin(tRNA)</fullName>
    </alternativeName>
    <alternativeName>
        <fullName evidence="1">tRNA exportin</fullName>
    </alternativeName>
</protein>
<dbReference type="GO" id="GO:0016363">
    <property type="term" value="C:nuclear matrix"/>
    <property type="evidence" value="ECO:0007669"/>
    <property type="project" value="TreeGrafter"/>
</dbReference>
<dbReference type="InterPro" id="IPR011989">
    <property type="entry name" value="ARM-like"/>
</dbReference>
<accession>A0A915L246</accession>
<dbReference type="AlphaFoldDB" id="A0A915L246"/>
<reference evidence="4" key="1">
    <citation type="submission" date="2022-11" db="UniProtKB">
        <authorList>
            <consortium name="WormBaseParasite"/>
        </authorList>
    </citation>
    <scope>IDENTIFICATION</scope>
</reference>
<dbReference type="InterPro" id="IPR040017">
    <property type="entry name" value="XPOT"/>
</dbReference>
<dbReference type="PANTHER" id="PTHR15952">
    <property type="entry name" value="EXPORTIN-T/LOS1"/>
    <property type="match status" value="1"/>
</dbReference>
<dbReference type="GO" id="GO:0006886">
    <property type="term" value="P:intracellular protein transport"/>
    <property type="evidence" value="ECO:0007669"/>
    <property type="project" value="InterPro"/>
</dbReference>
<comment type="function">
    <text evidence="1">tRNA nucleus export receptor which facilitates tRNA translocation across the nuclear pore complex.</text>
</comment>
<dbReference type="GO" id="GO:0005737">
    <property type="term" value="C:cytoplasm"/>
    <property type="evidence" value="ECO:0007669"/>
    <property type="project" value="UniProtKB-SubCell"/>
</dbReference>